<evidence type="ECO:0000256" key="3">
    <source>
        <dbReference type="SAM" id="Phobius"/>
    </source>
</evidence>
<evidence type="ECO:0000256" key="1">
    <source>
        <dbReference type="ARBA" id="ARBA00022729"/>
    </source>
</evidence>
<sequence>MNGSPAPPPAPGSEGPPGRRSSKVALAVAVPLSVFLAGVLCLATVIALTTLVTRTAEPGAGQGAETPASGTEEPEPDRDADPAPEPADPDQRSSEEGTSEPPGNTVPEAPPSSYDGTSTWLGDFRVECETAYTDTTITDGMGTSQTAPSGSEFHIYRLHVTNEGDVPDLFDTYGTTATTTDGKEFTHDEEAETTVAWDYLWDDINPGETVTTYVVLTAPEGTQFAEVRIAGEAVLEPAT</sequence>
<feature type="region of interest" description="Disordered" evidence="2">
    <location>
        <begin position="1"/>
        <end position="20"/>
    </location>
</feature>
<evidence type="ECO:0000313" key="6">
    <source>
        <dbReference type="Proteomes" id="UP000806528"/>
    </source>
</evidence>
<dbReference type="EMBL" id="JADBGI010000038">
    <property type="protein sequence ID" value="MBE3002255.1"/>
    <property type="molecule type" value="Genomic_DNA"/>
</dbReference>
<keyword evidence="3" id="KW-0472">Membrane</keyword>
<dbReference type="InterPro" id="IPR029051">
    <property type="entry name" value="DUF4352"/>
</dbReference>
<keyword evidence="3" id="KW-1133">Transmembrane helix</keyword>
<feature type="compositionally biased region" description="Pro residues" evidence="2">
    <location>
        <begin position="1"/>
        <end position="11"/>
    </location>
</feature>
<feature type="domain" description="DUF4352" evidence="4">
    <location>
        <begin position="134"/>
        <end position="226"/>
    </location>
</feature>
<feature type="region of interest" description="Disordered" evidence="2">
    <location>
        <begin position="58"/>
        <end position="119"/>
    </location>
</feature>
<dbReference type="Gene3D" id="2.60.40.1240">
    <property type="match status" value="1"/>
</dbReference>
<dbReference type="Proteomes" id="UP000806528">
    <property type="component" value="Unassembled WGS sequence"/>
</dbReference>
<gene>
    <name evidence="5" type="ORF">IDM40_26665</name>
</gene>
<accession>A0ABR9PEV1</accession>
<proteinExistence type="predicted"/>
<feature type="transmembrane region" description="Helical" evidence="3">
    <location>
        <begin position="24"/>
        <end position="48"/>
    </location>
</feature>
<evidence type="ECO:0000256" key="2">
    <source>
        <dbReference type="SAM" id="MobiDB-lite"/>
    </source>
</evidence>
<dbReference type="Pfam" id="PF11611">
    <property type="entry name" value="DUF4352"/>
    <property type="match status" value="1"/>
</dbReference>
<organism evidence="5 6">
    <name type="scientific">Nocardiopsis coralli</name>
    <dbReference type="NCBI Taxonomy" id="2772213"/>
    <lineage>
        <taxon>Bacteria</taxon>
        <taxon>Bacillati</taxon>
        <taxon>Actinomycetota</taxon>
        <taxon>Actinomycetes</taxon>
        <taxon>Streptosporangiales</taxon>
        <taxon>Nocardiopsidaceae</taxon>
        <taxon>Nocardiopsis</taxon>
    </lineage>
</organism>
<dbReference type="InterPro" id="IPR029050">
    <property type="entry name" value="Immunoprotect_excell_Ig-like"/>
</dbReference>
<name>A0ABR9PEV1_9ACTN</name>
<evidence type="ECO:0000313" key="5">
    <source>
        <dbReference type="EMBL" id="MBE3002255.1"/>
    </source>
</evidence>
<keyword evidence="3" id="KW-0812">Transmembrane</keyword>
<keyword evidence="1" id="KW-0732">Signal</keyword>
<keyword evidence="6" id="KW-1185">Reference proteome</keyword>
<reference evidence="5 6" key="1">
    <citation type="submission" date="2020-09" db="EMBL/GenBank/DDBJ databases">
        <title>Diversity and distribution of actinomycetes associated with coral in the coast of Hainan.</title>
        <authorList>
            <person name="Li F."/>
        </authorList>
    </citation>
    <scope>NUCLEOTIDE SEQUENCE [LARGE SCALE GENOMIC DNA]</scope>
    <source>
        <strain evidence="5 6">HNM0947</strain>
    </source>
</reference>
<evidence type="ECO:0000259" key="4">
    <source>
        <dbReference type="Pfam" id="PF11611"/>
    </source>
</evidence>
<protein>
    <submittedName>
        <fullName evidence="5">DUF4352 domain-containing protein</fullName>
    </submittedName>
</protein>
<comment type="caution">
    <text evidence="5">The sequence shown here is derived from an EMBL/GenBank/DDBJ whole genome shotgun (WGS) entry which is preliminary data.</text>
</comment>